<reference evidence="1 2" key="1">
    <citation type="journal article" date="2012" name="J. Bacteriol.">
        <title>Genome sequence of the human- and animal-pathogenic strain Nocardia cyriacigeorgica GUH-2.</title>
        <authorList>
            <person name="Zoropogui A."/>
            <person name="Pujic P."/>
            <person name="Normand P."/>
            <person name="Barbe V."/>
            <person name="Beaman B."/>
            <person name="Beaman L."/>
            <person name="Boiron P."/>
            <person name="Colinon C."/>
            <person name="Deredjian A."/>
            <person name="Graindorge A."/>
            <person name="Mangenot S."/>
            <person name="Nazaret S."/>
            <person name="Neto M."/>
            <person name="Petit S."/>
            <person name="Roche D."/>
            <person name="Vallenet D."/>
            <person name="Rodriguez-Nava V."/>
            <person name="Richard Y."/>
            <person name="Cournoyer B."/>
            <person name="Blaha D."/>
        </authorList>
    </citation>
    <scope>NUCLEOTIDE SEQUENCE [LARGE SCALE GENOMIC DNA]</scope>
    <source>
        <strain evidence="1 2">GUH-2</strain>
    </source>
</reference>
<dbReference type="Proteomes" id="UP000008190">
    <property type="component" value="Chromosome"/>
</dbReference>
<name>H6R5C2_NOCCG</name>
<protein>
    <submittedName>
        <fullName evidence="1">Uncharacterized protein</fullName>
    </submittedName>
</protein>
<dbReference type="HOGENOM" id="CLU_2771732_0_0_11"/>
<evidence type="ECO:0000313" key="2">
    <source>
        <dbReference type="Proteomes" id="UP000008190"/>
    </source>
</evidence>
<dbReference type="KEGG" id="ncy:NOCYR_0035"/>
<accession>H6R5C2</accession>
<dbReference type="AlphaFoldDB" id="H6R5C2"/>
<evidence type="ECO:0000313" key="1">
    <source>
        <dbReference type="EMBL" id="CCF60860.1"/>
    </source>
</evidence>
<gene>
    <name evidence="1" type="ordered locus">NOCYR_0035</name>
</gene>
<proteinExistence type="predicted"/>
<sequence length="69" mass="8238">MWRESDRRFVYHGTNTINVMRQAIYMYQYTVNRPVIGSPQCRQRHRRLARISTIGVTEVSTVIFDSFEV</sequence>
<keyword evidence="2" id="KW-1185">Reference proteome</keyword>
<dbReference type="EMBL" id="FO082843">
    <property type="protein sequence ID" value="CCF60860.1"/>
    <property type="molecule type" value="Genomic_DNA"/>
</dbReference>
<organism evidence="1 2">
    <name type="scientific">Nocardia cyriacigeorgica (strain GUH-2)</name>
    <dbReference type="NCBI Taxonomy" id="1127134"/>
    <lineage>
        <taxon>Bacteria</taxon>
        <taxon>Bacillati</taxon>
        <taxon>Actinomycetota</taxon>
        <taxon>Actinomycetes</taxon>
        <taxon>Mycobacteriales</taxon>
        <taxon>Nocardiaceae</taxon>
        <taxon>Nocardia</taxon>
    </lineage>
</organism>